<comment type="similarity">
    <text evidence="1">Belongs to the DNA polymerase type-Y family.</text>
</comment>
<reference evidence="4" key="1">
    <citation type="submission" date="2016-10" db="EMBL/GenBank/DDBJ databases">
        <authorList>
            <person name="Varghese N."/>
            <person name="Submissions S."/>
        </authorList>
    </citation>
    <scope>NUCLEOTIDE SEQUENCE [LARGE SCALE GENOMIC DNA]</scope>
    <source>
        <strain evidence="4">DSM 11526</strain>
    </source>
</reference>
<evidence type="ECO:0000313" key="3">
    <source>
        <dbReference type="EMBL" id="SEB11668.1"/>
    </source>
</evidence>
<dbReference type="GO" id="GO:0005829">
    <property type="term" value="C:cytosol"/>
    <property type="evidence" value="ECO:0007669"/>
    <property type="project" value="TreeGrafter"/>
</dbReference>
<dbReference type="PANTHER" id="PTHR11076:SF34">
    <property type="entry name" value="PROTEIN UMUC"/>
    <property type="match status" value="1"/>
</dbReference>
<dbReference type="InterPro" id="IPR050116">
    <property type="entry name" value="DNA_polymerase-Y"/>
</dbReference>
<dbReference type="GO" id="GO:0003887">
    <property type="term" value="F:DNA-directed DNA polymerase activity"/>
    <property type="evidence" value="ECO:0007669"/>
    <property type="project" value="TreeGrafter"/>
</dbReference>
<sequence length="104" mass="11359">MSARVMSVLEDMAPAVEVYSIDEAFLDLTGVSHIHCLETFGLQVRQRVMRWTGIATGVGIAPTKTLAKLANHAAKQYPATGGVVDLSCPERQRRLLRRVPVADV</sequence>
<dbReference type="GO" id="GO:0009432">
    <property type="term" value="P:SOS response"/>
    <property type="evidence" value="ECO:0007669"/>
    <property type="project" value="TreeGrafter"/>
</dbReference>
<keyword evidence="4" id="KW-1185">Reference proteome</keyword>
<feature type="domain" description="UmuC" evidence="2">
    <location>
        <begin position="1"/>
        <end position="104"/>
    </location>
</feature>
<evidence type="ECO:0000259" key="2">
    <source>
        <dbReference type="PROSITE" id="PS50173"/>
    </source>
</evidence>
<dbReference type="OrthoDB" id="9808813at2"/>
<dbReference type="STRING" id="1122198.SAMN02745729_11911"/>
<name>A0A1H4GS51_9GAMM</name>
<dbReference type="GO" id="GO:0042276">
    <property type="term" value="P:error-prone translesion synthesis"/>
    <property type="evidence" value="ECO:0007669"/>
    <property type="project" value="TreeGrafter"/>
</dbReference>
<dbReference type="PROSITE" id="PS50173">
    <property type="entry name" value="UMUC"/>
    <property type="match status" value="1"/>
</dbReference>
<dbReference type="PANTHER" id="PTHR11076">
    <property type="entry name" value="DNA REPAIR POLYMERASE UMUC / TRANSFERASE FAMILY MEMBER"/>
    <property type="match status" value="1"/>
</dbReference>
<dbReference type="Proteomes" id="UP000242469">
    <property type="component" value="Unassembled WGS sequence"/>
</dbReference>
<protein>
    <submittedName>
        <fullName evidence="3">ImpB/mucB/samB family protein</fullName>
    </submittedName>
</protein>
<dbReference type="SUPFAM" id="SSF56672">
    <property type="entry name" value="DNA/RNA polymerases"/>
    <property type="match status" value="1"/>
</dbReference>
<gene>
    <name evidence="3" type="ORF">SAMN02745729_11911</name>
</gene>
<accession>A0A1H4GS51</accession>
<dbReference type="GO" id="GO:0006281">
    <property type="term" value="P:DNA repair"/>
    <property type="evidence" value="ECO:0007669"/>
    <property type="project" value="InterPro"/>
</dbReference>
<dbReference type="EMBL" id="FNRJ01000019">
    <property type="protein sequence ID" value="SEB11668.1"/>
    <property type="molecule type" value="Genomic_DNA"/>
</dbReference>
<dbReference type="AlphaFoldDB" id="A0A1H4GS51"/>
<dbReference type="Pfam" id="PF00817">
    <property type="entry name" value="IMS"/>
    <property type="match status" value="1"/>
</dbReference>
<evidence type="ECO:0000313" key="4">
    <source>
        <dbReference type="Proteomes" id="UP000242469"/>
    </source>
</evidence>
<dbReference type="Gene3D" id="3.30.70.270">
    <property type="match status" value="1"/>
</dbReference>
<organism evidence="3 4">
    <name type="scientific">Marinobacterium iners DSM 11526</name>
    <dbReference type="NCBI Taxonomy" id="1122198"/>
    <lineage>
        <taxon>Bacteria</taxon>
        <taxon>Pseudomonadati</taxon>
        <taxon>Pseudomonadota</taxon>
        <taxon>Gammaproteobacteria</taxon>
        <taxon>Oceanospirillales</taxon>
        <taxon>Oceanospirillaceae</taxon>
        <taxon>Marinobacterium</taxon>
    </lineage>
</organism>
<proteinExistence type="inferred from homology"/>
<dbReference type="InterPro" id="IPR001126">
    <property type="entry name" value="UmuC"/>
</dbReference>
<evidence type="ECO:0000256" key="1">
    <source>
        <dbReference type="ARBA" id="ARBA00010945"/>
    </source>
</evidence>
<dbReference type="InterPro" id="IPR043502">
    <property type="entry name" value="DNA/RNA_pol_sf"/>
</dbReference>
<dbReference type="InterPro" id="IPR043128">
    <property type="entry name" value="Rev_trsase/Diguanyl_cyclase"/>
</dbReference>